<dbReference type="EMBL" id="CP019070">
    <property type="protein sequence ID" value="APW65392.1"/>
    <property type="molecule type" value="Genomic_DNA"/>
</dbReference>
<dbReference type="PANTHER" id="PTHR13847">
    <property type="entry name" value="SARCOSINE DEHYDROGENASE-RELATED"/>
    <property type="match status" value="1"/>
</dbReference>
<feature type="domain" description="FAD dependent oxidoreductase" evidence="5">
    <location>
        <begin position="4"/>
        <end position="388"/>
    </location>
</feature>
<evidence type="ECO:0000256" key="1">
    <source>
        <dbReference type="ARBA" id="ARBA00001974"/>
    </source>
</evidence>
<protein>
    <submittedName>
        <fullName evidence="6">Oxidoreductase</fullName>
    </submittedName>
</protein>
<dbReference type="SUPFAM" id="SSF51905">
    <property type="entry name" value="FAD/NAD(P)-binding domain"/>
    <property type="match status" value="1"/>
</dbReference>
<proteinExistence type="inferred from homology"/>
<evidence type="ECO:0000313" key="7">
    <source>
        <dbReference type="Proteomes" id="UP000186074"/>
    </source>
</evidence>
<comment type="cofactor">
    <cofactor evidence="1">
        <name>FAD</name>
        <dbReference type="ChEBI" id="CHEBI:57692"/>
    </cofactor>
</comment>
<dbReference type="InterPro" id="IPR006076">
    <property type="entry name" value="FAD-dep_OxRdtase"/>
</dbReference>
<evidence type="ECO:0000256" key="2">
    <source>
        <dbReference type="ARBA" id="ARBA00009410"/>
    </source>
</evidence>
<evidence type="ECO:0000256" key="3">
    <source>
        <dbReference type="ARBA" id="ARBA00022630"/>
    </source>
</evidence>
<dbReference type="GO" id="GO:0005737">
    <property type="term" value="C:cytoplasm"/>
    <property type="evidence" value="ECO:0007669"/>
    <property type="project" value="TreeGrafter"/>
</dbReference>
<dbReference type="Gene3D" id="3.50.50.60">
    <property type="entry name" value="FAD/NAD(P)-binding domain"/>
    <property type="match status" value="2"/>
</dbReference>
<dbReference type="SUPFAM" id="SSF54373">
    <property type="entry name" value="FAD-linked reductases, C-terminal domain"/>
    <property type="match status" value="1"/>
</dbReference>
<keyword evidence="7" id="KW-1185">Reference proteome</keyword>
<dbReference type="KEGG" id="alp:LPB137_05790"/>
<name>A0A1P8KLI5_9BACT</name>
<accession>A0A1P8KLI5</accession>
<comment type="similarity">
    <text evidence="2">Belongs to the DadA oxidoreductase family.</text>
</comment>
<dbReference type="Pfam" id="PF01266">
    <property type="entry name" value="DAO"/>
    <property type="match status" value="1"/>
</dbReference>
<dbReference type="GO" id="GO:0016491">
    <property type="term" value="F:oxidoreductase activity"/>
    <property type="evidence" value="ECO:0007669"/>
    <property type="project" value="UniProtKB-KW"/>
</dbReference>
<evidence type="ECO:0000259" key="5">
    <source>
        <dbReference type="Pfam" id="PF01266"/>
    </source>
</evidence>
<dbReference type="RefSeq" id="WP_076085635.1">
    <property type="nucleotide sequence ID" value="NZ_CP019070.1"/>
</dbReference>
<dbReference type="OrthoDB" id="9805337at2"/>
<reference evidence="6 7" key="1">
    <citation type="submission" date="2017-01" db="EMBL/GenBank/DDBJ databases">
        <title>Genome sequencing of Arcobacter sp. LPB0137.</title>
        <authorList>
            <person name="Lee G.-W."/>
            <person name="Yi H."/>
        </authorList>
    </citation>
    <scope>NUCLEOTIDE SEQUENCE [LARGE SCALE GENOMIC DNA]</scope>
    <source>
        <strain evidence="6 7">LPB0137</strain>
    </source>
</reference>
<dbReference type="Proteomes" id="UP000186074">
    <property type="component" value="Chromosome"/>
</dbReference>
<keyword evidence="3" id="KW-0285">Flavoprotein</keyword>
<dbReference type="InterPro" id="IPR036188">
    <property type="entry name" value="FAD/NAD-bd_sf"/>
</dbReference>
<sequence length="412" mass="46168">MKKDVIIVGGGCIGLMSAYCLQKSGRSVTVIEKNDITNGTSFGNAGLLSAFKKAPLSAPGAITDTIKLMLKGESPASVHPTFNLHLYKWLLKFAASSTEARLRRTLALFERYGQISLDMYEAMVEDEGMDFHFRKDGLLMIYTEQQTFDAKAAHCTDPDAYEILSKEKTKEYMPILNDKVIGSILLKENGHIDPGEMMLELKKYLEAKGVEFLLNEEVDRLEFEGSKVSKIRTSKGVYEAETFILSTGADDKLARQAKNKFMMTPAKGYSLTFKMNEELMPKTTSLFADLFIAMTPRKETLRMTSKLELGTTDPSIVKKQIDSMNKNLAQYTNEFERRDVVEWSGFRPLTPNDIPILGFDENYKNLVHATGLGWLGITFAPSIGKIINDVITIDKKNETNADILLFSSFFQG</sequence>
<dbReference type="STRING" id="1850254.LPB137_05790"/>
<dbReference type="AlphaFoldDB" id="A0A1P8KLI5"/>
<organism evidence="6 7">
    <name type="scientific">Poseidonibacter parvus</name>
    <dbReference type="NCBI Taxonomy" id="1850254"/>
    <lineage>
        <taxon>Bacteria</taxon>
        <taxon>Pseudomonadati</taxon>
        <taxon>Campylobacterota</taxon>
        <taxon>Epsilonproteobacteria</taxon>
        <taxon>Campylobacterales</taxon>
        <taxon>Arcobacteraceae</taxon>
        <taxon>Poseidonibacter</taxon>
    </lineage>
</organism>
<dbReference type="PANTHER" id="PTHR13847:SF286">
    <property type="entry name" value="D-AMINO ACID DEHYDROGENASE"/>
    <property type="match status" value="1"/>
</dbReference>
<evidence type="ECO:0000256" key="4">
    <source>
        <dbReference type="ARBA" id="ARBA00023002"/>
    </source>
</evidence>
<dbReference type="Gene3D" id="3.30.9.10">
    <property type="entry name" value="D-Amino Acid Oxidase, subunit A, domain 2"/>
    <property type="match status" value="1"/>
</dbReference>
<evidence type="ECO:0000313" key="6">
    <source>
        <dbReference type="EMBL" id="APW65392.1"/>
    </source>
</evidence>
<keyword evidence="4" id="KW-0560">Oxidoreductase</keyword>
<gene>
    <name evidence="6" type="ORF">LPB137_05790</name>
</gene>